<proteinExistence type="inferred from homology"/>
<dbReference type="Pfam" id="PF25151">
    <property type="entry name" value="TPR_Trm732_C"/>
    <property type="match status" value="1"/>
</dbReference>
<sequence length="260" mass="28122">MLILCVLAAGEASKAKPLLAQSMQTLLETAKTPLPENWDQTLDLPQVCAVHTLQALVRGSGLGAAVLQFAPAVAILSLTLLSSPCWAMRNAALQLYSSLCSRMLGQRPSSEDSGPTQHGMSPLAFFFHYPALQPFLLGELRGAAQDLQGPSNEAKLHLQPSLYPVLTLLAQLQPGVQDSTETLSDFLPPLLELSASPIYSVRVMASKALVAMTPPSEYMNILIKLSAHLPSPRERCCHNRLHGQLLQIKAVLERALCTVR</sequence>
<reference evidence="6 7" key="1">
    <citation type="submission" date="2019-01" db="EMBL/GenBank/DDBJ databases">
        <title>Genome Assembly of Collichthys lucidus.</title>
        <authorList>
            <person name="Cai M."/>
            <person name="Xiao S."/>
        </authorList>
    </citation>
    <scope>NUCLEOTIDE SEQUENCE [LARGE SCALE GENOMIC DNA]</scope>
    <source>
        <strain evidence="6">JT15FE1705JMU</strain>
        <tissue evidence="6">Muscle</tissue>
    </source>
</reference>
<comment type="function">
    <text evidence="3">Together with methyltransferase FTSJ1, methylates the 2'-O-ribose of nucleotides at position 32 of the anticodon loop of substrate tRNAs.</text>
</comment>
<keyword evidence="2" id="KW-0819">tRNA processing</keyword>
<dbReference type="SUPFAM" id="SSF48371">
    <property type="entry name" value="ARM repeat"/>
    <property type="match status" value="1"/>
</dbReference>
<accession>A0A4U5UU25</accession>
<keyword evidence="7" id="KW-1185">Reference proteome</keyword>
<name>A0A4U5UU25_COLLU</name>
<evidence type="ECO:0000256" key="3">
    <source>
        <dbReference type="ARBA" id="ARBA00035625"/>
    </source>
</evidence>
<dbReference type="EMBL" id="CM014088">
    <property type="protein sequence ID" value="TKS78697.1"/>
    <property type="molecule type" value="Genomic_DNA"/>
</dbReference>
<organism evidence="6 7">
    <name type="scientific">Collichthys lucidus</name>
    <name type="common">Big head croaker</name>
    <name type="synonym">Sciaena lucida</name>
    <dbReference type="NCBI Taxonomy" id="240159"/>
    <lineage>
        <taxon>Eukaryota</taxon>
        <taxon>Metazoa</taxon>
        <taxon>Chordata</taxon>
        <taxon>Craniata</taxon>
        <taxon>Vertebrata</taxon>
        <taxon>Euteleostomi</taxon>
        <taxon>Actinopterygii</taxon>
        <taxon>Neopterygii</taxon>
        <taxon>Teleostei</taxon>
        <taxon>Neoteleostei</taxon>
        <taxon>Acanthomorphata</taxon>
        <taxon>Eupercaria</taxon>
        <taxon>Sciaenidae</taxon>
        <taxon>Collichthys</taxon>
    </lineage>
</organism>
<evidence type="ECO:0000313" key="6">
    <source>
        <dbReference type="EMBL" id="TKS78697.1"/>
    </source>
</evidence>
<gene>
    <name evidence="6" type="ORF">D9C73_012476</name>
</gene>
<dbReference type="InterPro" id="IPR011989">
    <property type="entry name" value="ARM-like"/>
</dbReference>
<evidence type="ECO:0000259" key="5">
    <source>
        <dbReference type="Pfam" id="PF25151"/>
    </source>
</evidence>
<dbReference type="InterPro" id="IPR019442">
    <property type="entry name" value="THADA/TRM732_DUF2428"/>
</dbReference>
<dbReference type="STRING" id="240159.A0A4U5UU25"/>
<dbReference type="PANTHER" id="PTHR14387">
    <property type="entry name" value="THADA/DEATH RECEPTOR INTERACTING PROTEIN"/>
    <property type="match status" value="1"/>
</dbReference>
<dbReference type="GO" id="GO:0005829">
    <property type="term" value="C:cytosol"/>
    <property type="evidence" value="ECO:0007669"/>
    <property type="project" value="TreeGrafter"/>
</dbReference>
<evidence type="ECO:0000256" key="1">
    <source>
        <dbReference type="ARBA" id="ARBA00010409"/>
    </source>
</evidence>
<feature type="domain" description="tRNA (32-2'-O)-methyltransferase regulator THADA-like C-terminal TPR repeats region" evidence="5">
    <location>
        <begin position="89"/>
        <end position="250"/>
    </location>
</feature>
<evidence type="ECO:0000259" key="4">
    <source>
        <dbReference type="Pfam" id="PF10350"/>
    </source>
</evidence>
<protein>
    <submittedName>
        <fullName evidence="6">Thyroid adenoma-associated protein-like protein</fullName>
    </submittedName>
</protein>
<dbReference type="Gene3D" id="1.25.10.10">
    <property type="entry name" value="Leucine-rich Repeat Variant"/>
    <property type="match status" value="1"/>
</dbReference>
<comment type="similarity">
    <text evidence="1">Belongs to the THADA family.</text>
</comment>
<evidence type="ECO:0000256" key="2">
    <source>
        <dbReference type="ARBA" id="ARBA00022694"/>
    </source>
</evidence>
<dbReference type="InterPro" id="IPR051954">
    <property type="entry name" value="tRNA_methyltransferase_THADA"/>
</dbReference>
<dbReference type="PANTHER" id="PTHR14387:SF0">
    <property type="entry name" value="DUF2428 DOMAIN-CONTAINING PROTEIN"/>
    <property type="match status" value="1"/>
</dbReference>
<feature type="domain" description="DUF2428" evidence="4">
    <location>
        <begin position="1"/>
        <end position="87"/>
    </location>
</feature>
<dbReference type="InterPro" id="IPR016024">
    <property type="entry name" value="ARM-type_fold"/>
</dbReference>
<dbReference type="AlphaFoldDB" id="A0A4U5UU25"/>
<dbReference type="GO" id="GO:0030488">
    <property type="term" value="P:tRNA methylation"/>
    <property type="evidence" value="ECO:0007669"/>
    <property type="project" value="TreeGrafter"/>
</dbReference>
<dbReference type="Pfam" id="PF10350">
    <property type="entry name" value="DUF2428"/>
    <property type="match status" value="1"/>
</dbReference>
<dbReference type="InterPro" id="IPR056842">
    <property type="entry name" value="THADA-like_TPR_C"/>
</dbReference>
<dbReference type="Proteomes" id="UP000298787">
    <property type="component" value="Chromosome 11"/>
</dbReference>
<evidence type="ECO:0000313" key="7">
    <source>
        <dbReference type="Proteomes" id="UP000298787"/>
    </source>
</evidence>